<dbReference type="SMART" id="SM00849">
    <property type="entry name" value="Lactamase_B"/>
    <property type="match status" value="1"/>
</dbReference>
<dbReference type="InterPro" id="IPR001279">
    <property type="entry name" value="Metallo-B-lactamas"/>
</dbReference>
<keyword evidence="4" id="KW-1185">Reference proteome</keyword>
<protein>
    <submittedName>
        <fullName evidence="3">Metallo-beta-lactamase superfamily</fullName>
    </submittedName>
</protein>
<dbReference type="RefSeq" id="WP_105530618.1">
    <property type="nucleotide sequence ID" value="NZ_PUGF01000003.1"/>
</dbReference>
<dbReference type="AlphaFoldDB" id="A0A2S9H2U1"/>
<dbReference type="SUPFAM" id="SSF56281">
    <property type="entry name" value="Metallo-hydrolase/oxidoreductase"/>
    <property type="match status" value="1"/>
</dbReference>
<sequence>MKTATPHFFTLSRPIRPTWCRTMLALVMLALFTTLSCQAQDVIPLLLTTKFSPGASDCDHNPPPPLEIRQFDATTYVLRESLCVTDEAPFMYLIIGSTRALLIDTGDVADPKKMPLAQTVLRLLPAKAGLTLPLLVAHSHRHSDHREGDVQFRGLPNVEVIGHDIDSVKTYFGFVDWPNGEAHIDLGGRIVDVIPTPGHNETHVAFYDRTTALVFSGDFLMPGRLLINDKQADLASARRMAAFASQHLVSYVLGGHVEINDAGETFSWGATMHANEHVLPLTKKDLMALPEAVEHFNHFYTHYGSFIMQDQLFVPPFLTLAAPDSLVLLGSTH</sequence>
<reference evidence="3 4" key="1">
    <citation type="submission" date="2018-02" db="EMBL/GenBank/DDBJ databases">
        <title>Solimicrobium silvestre gen. nov., sp. nov., isolated from alpine forest soil.</title>
        <authorList>
            <person name="Margesin R."/>
            <person name="Albuquerque L."/>
            <person name="Zhang D.-C."/>
            <person name="Froufe H.J.C."/>
            <person name="Severino R."/>
            <person name="Roxo I."/>
            <person name="Egas C."/>
            <person name="Da Costa M.S."/>
        </authorList>
    </citation>
    <scope>NUCLEOTIDE SEQUENCE [LARGE SCALE GENOMIC DNA]</scope>
    <source>
        <strain evidence="3 4">S20-91</strain>
    </source>
</reference>
<dbReference type="Gene3D" id="3.60.15.10">
    <property type="entry name" value="Ribonuclease Z/Hydroxyacylglutathione hydrolase-like"/>
    <property type="match status" value="1"/>
</dbReference>
<dbReference type="Pfam" id="PF00753">
    <property type="entry name" value="Lactamase_B"/>
    <property type="match status" value="1"/>
</dbReference>
<evidence type="ECO:0000313" key="4">
    <source>
        <dbReference type="Proteomes" id="UP000237839"/>
    </source>
</evidence>
<keyword evidence="1" id="KW-0732">Signal</keyword>
<organism evidence="3 4">
    <name type="scientific">Solimicrobium silvestre</name>
    <dbReference type="NCBI Taxonomy" id="2099400"/>
    <lineage>
        <taxon>Bacteria</taxon>
        <taxon>Pseudomonadati</taxon>
        <taxon>Pseudomonadota</taxon>
        <taxon>Betaproteobacteria</taxon>
        <taxon>Burkholderiales</taxon>
        <taxon>Oxalobacteraceae</taxon>
        <taxon>Solimicrobium</taxon>
    </lineage>
</organism>
<evidence type="ECO:0000313" key="3">
    <source>
        <dbReference type="EMBL" id="PRC94288.1"/>
    </source>
</evidence>
<gene>
    <name evidence="3" type="ORF">S2091_0909</name>
</gene>
<name>A0A2S9H2U1_9BURK</name>
<proteinExistence type="predicted"/>
<comment type="caution">
    <text evidence="3">The sequence shown here is derived from an EMBL/GenBank/DDBJ whole genome shotgun (WGS) entry which is preliminary data.</text>
</comment>
<feature type="signal peptide" evidence="1">
    <location>
        <begin position="1"/>
        <end position="39"/>
    </location>
</feature>
<evidence type="ECO:0000259" key="2">
    <source>
        <dbReference type="SMART" id="SM00849"/>
    </source>
</evidence>
<dbReference type="OrthoDB" id="5443440at2"/>
<dbReference type="InterPro" id="IPR036866">
    <property type="entry name" value="RibonucZ/Hydroxyglut_hydro"/>
</dbReference>
<accession>A0A2S9H2U1</accession>
<feature type="domain" description="Metallo-beta-lactamase" evidence="2">
    <location>
        <begin position="88"/>
        <end position="256"/>
    </location>
</feature>
<evidence type="ECO:0000256" key="1">
    <source>
        <dbReference type="SAM" id="SignalP"/>
    </source>
</evidence>
<dbReference type="Proteomes" id="UP000237839">
    <property type="component" value="Unassembled WGS sequence"/>
</dbReference>
<dbReference type="EMBL" id="PUGF01000003">
    <property type="protein sequence ID" value="PRC94288.1"/>
    <property type="molecule type" value="Genomic_DNA"/>
</dbReference>
<feature type="chain" id="PRO_5015547540" evidence="1">
    <location>
        <begin position="40"/>
        <end position="333"/>
    </location>
</feature>